<organism evidence="1 2">
    <name type="scientific">Cetraspora pellucida</name>
    <dbReference type="NCBI Taxonomy" id="1433469"/>
    <lineage>
        <taxon>Eukaryota</taxon>
        <taxon>Fungi</taxon>
        <taxon>Fungi incertae sedis</taxon>
        <taxon>Mucoromycota</taxon>
        <taxon>Glomeromycotina</taxon>
        <taxon>Glomeromycetes</taxon>
        <taxon>Diversisporales</taxon>
        <taxon>Gigasporaceae</taxon>
        <taxon>Cetraspora</taxon>
    </lineage>
</organism>
<sequence>IKIPVILIIYDSTHGNNYEEVVNVPEHYRSFEIYFCLILRINSQ</sequence>
<dbReference type="EMBL" id="CAJVPW010063791">
    <property type="protein sequence ID" value="CAG8785114.1"/>
    <property type="molecule type" value="Genomic_DNA"/>
</dbReference>
<dbReference type="Proteomes" id="UP000789366">
    <property type="component" value="Unassembled WGS sequence"/>
</dbReference>
<protein>
    <submittedName>
        <fullName evidence="1">16735_t:CDS:1</fullName>
    </submittedName>
</protein>
<keyword evidence="2" id="KW-1185">Reference proteome</keyword>
<name>A0ACA9RAT2_9GLOM</name>
<feature type="non-terminal residue" evidence="1">
    <location>
        <position position="44"/>
    </location>
</feature>
<evidence type="ECO:0000313" key="1">
    <source>
        <dbReference type="EMBL" id="CAG8785114.1"/>
    </source>
</evidence>
<accession>A0ACA9RAT2</accession>
<evidence type="ECO:0000313" key="2">
    <source>
        <dbReference type="Proteomes" id="UP000789366"/>
    </source>
</evidence>
<reference evidence="1" key="1">
    <citation type="submission" date="2021-06" db="EMBL/GenBank/DDBJ databases">
        <authorList>
            <person name="Kallberg Y."/>
            <person name="Tangrot J."/>
            <person name="Rosling A."/>
        </authorList>
    </citation>
    <scope>NUCLEOTIDE SEQUENCE</scope>
    <source>
        <strain evidence="1">28 12/20/2015</strain>
    </source>
</reference>
<feature type="non-terminal residue" evidence="1">
    <location>
        <position position="1"/>
    </location>
</feature>
<proteinExistence type="predicted"/>
<comment type="caution">
    <text evidence="1">The sequence shown here is derived from an EMBL/GenBank/DDBJ whole genome shotgun (WGS) entry which is preliminary data.</text>
</comment>
<gene>
    <name evidence="1" type="ORF">SPELUC_LOCUS16718</name>
</gene>